<reference evidence="2" key="1">
    <citation type="submission" date="2019-03" db="EMBL/GenBank/DDBJ databases">
        <title>Lake Tanganyika Metagenome-Assembled Genomes (MAGs).</title>
        <authorList>
            <person name="Tran P."/>
        </authorList>
    </citation>
    <scope>NUCLEOTIDE SEQUENCE</scope>
    <source>
        <strain evidence="2">M_DeepCast_400m_m2_100</strain>
    </source>
</reference>
<protein>
    <submittedName>
        <fullName evidence="2">Spermidine synthase</fullName>
    </submittedName>
</protein>
<evidence type="ECO:0000256" key="1">
    <source>
        <dbReference type="ARBA" id="ARBA00023115"/>
    </source>
</evidence>
<dbReference type="InterPro" id="IPR029063">
    <property type="entry name" value="SAM-dependent_MTases_sf"/>
</dbReference>
<organism evidence="2 3">
    <name type="scientific">Eiseniibacteriota bacterium</name>
    <dbReference type="NCBI Taxonomy" id="2212470"/>
    <lineage>
        <taxon>Bacteria</taxon>
        <taxon>Candidatus Eiseniibacteriota</taxon>
    </lineage>
</organism>
<accession>A0A937X7G6</accession>
<evidence type="ECO:0000313" key="2">
    <source>
        <dbReference type="EMBL" id="MBM3317076.1"/>
    </source>
</evidence>
<proteinExistence type="predicted"/>
<dbReference type="SUPFAM" id="SSF53335">
    <property type="entry name" value="S-adenosyl-L-methionine-dependent methyltransferases"/>
    <property type="match status" value="1"/>
</dbReference>
<dbReference type="Proteomes" id="UP000748308">
    <property type="component" value="Unassembled WGS sequence"/>
</dbReference>
<dbReference type="Gene3D" id="3.40.50.150">
    <property type="entry name" value="Vaccinia Virus protein VP39"/>
    <property type="match status" value="1"/>
</dbReference>
<dbReference type="PANTHER" id="PTHR43317">
    <property type="entry name" value="THERMOSPERMINE SYNTHASE ACAULIS5"/>
    <property type="match status" value="1"/>
</dbReference>
<name>A0A937X7G6_UNCEI</name>
<dbReference type="EMBL" id="VGIY01000072">
    <property type="protein sequence ID" value="MBM3317076.1"/>
    <property type="molecule type" value="Genomic_DNA"/>
</dbReference>
<comment type="caution">
    <text evidence="2">The sequence shown here is derived from an EMBL/GenBank/DDBJ whole genome shotgun (WGS) entry which is preliminary data.</text>
</comment>
<dbReference type="GO" id="GO:0006596">
    <property type="term" value="P:polyamine biosynthetic process"/>
    <property type="evidence" value="ECO:0007669"/>
    <property type="project" value="UniProtKB-KW"/>
</dbReference>
<keyword evidence="1" id="KW-0620">Polyamine biosynthesis</keyword>
<dbReference type="AlphaFoldDB" id="A0A937X7G6"/>
<evidence type="ECO:0000313" key="3">
    <source>
        <dbReference type="Proteomes" id="UP000748308"/>
    </source>
</evidence>
<gene>
    <name evidence="2" type="ORF">FJY75_04405</name>
</gene>
<dbReference type="PANTHER" id="PTHR43317:SF3">
    <property type="entry name" value="BLR2883 PROTEIN"/>
    <property type="match status" value="1"/>
</dbReference>
<sequence length="240" mass="25544">MDVGDPGSVLRAETPHGRLVLHLRGGARPGATLILGGTILMDSDVAASEELLARESLAARRGPRAARRVRALVAGLGLGITLRELLRERRVASVLVVELFAALVDWNRGPLAALNGGALADQRVTCRVGDVRGLLESPPGEEQAPFDLLLFDIDNGPTWLSVPANAWLYSAAGLRRVAAWSAPGGVAAFWATEPSAGFEGELARLGLPWRSERVDWVEPASGRLLDYYLYLVGAGPEAGR</sequence>